<dbReference type="Proteomes" id="UP001501676">
    <property type="component" value="Unassembled WGS sequence"/>
</dbReference>
<dbReference type="RefSeq" id="WP_345730258.1">
    <property type="nucleotide sequence ID" value="NZ_BAAAYN010000029.1"/>
</dbReference>
<comment type="caution">
    <text evidence="1">The sequence shown here is derived from an EMBL/GenBank/DDBJ whole genome shotgun (WGS) entry which is preliminary data.</text>
</comment>
<organism evidence="1 2">
    <name type="scientific">Cryptosporangium minutisporangium</name>
    <dbReference type="NCBI Taxonomy" id="113569"/>
    <lineage>
        <taxon>Bacteria</taxon>
        <taxon>Bacillati</taxon>
        <taxon>Actinomycetota</taxon>
        <taxon>Actinomycetes</taxon>
        <taxon>Cryptosporangiales</taxon>
        <taxon>Cryptosporangiaceae</taxon>
        <taxon>Cryptosporangium</taxon>
    </lineage>
</organism>
<name>A0ABP6T1J3_9ACTN</name>
<dbReference type="SUPFAM" id="SSF46689">
    <property type="entry name" value="Homeodomain-like"/>
    <property type="match status" value="1"/>
</dbReference>
<protein>
    <recommendedName>
        <fullName evidence="3">TetR family transcriptional regulator</fullName>
    </recommendedName>
</protein>
<proteinExistence type="predicted"/>
<keyword evidence="2" id="KW-1185">Reference proteome</keyword>
<evidence type="ECO:0000313" key="1">
    <source>
        <dbReference type="EMBL" id="GAA3390782.1"/>
    </source>
</evidence>
<reference evidence="2" key="1">
    <citation type="journal article" date="2019" name="Int. J. Syst. Evol. Microbiol.">
        <title>The Global Catalogue of Microorganisms (GCM) 10K type strain sequencing project: providing services to taxonomists for standard genome sequencing and annotation.</title>
        <authorList>
            <consortium name="The Broad Institute Genomics Platform"/>
            <consortium name="The Broad Institute Genome Sequencing Center for Infectious Disease"/>
            <person name="Wu L."/>
            <person name="Ma J."/>
        </authorList>
    </citation>
    <scope>NUCLEOTIDE SEQUENCE [LARGE SCALE GENOMIC DNA]</scope>
    <source>
        <strain evidence="2">JCM 9458</strain>
    </source>
</reference>
<dbReference type="InterPro" id="IPR009057">
    <property type="entry name" value="Homeodomain-like_sf"/>
</dbReference>
<dbReference type="InterPro" id="IPR036271">
    <property type="entry name" value="Tet_transcr_reg_TetR-rel_C_sf"/>
</dbReference>
<sequence length="191" mass="19896">MARPRKVSDDELLQATARAIGRYGPQFTLAHVAAEAVVATGTAAARIGSKRDLLRWMASTAAAGMLAEVAAAAEAAADPTDAVRAATVSGIEGIDDPGTAMNHLAQLGSELADPELRAEIAAMWNAYRLALEDLIAKADLPGAPPPAEAARLLAALVHGTQVLWAVEPRGALRDELLAHVDTVLGTWRAPR</sequence>
<gene>
    <name evidence="1" type="ORF">GCM10020369_46100</name>
</gene>
<dbReference type="EMBL" id="BAAAYN010000029">
    <property type="protein sequence ID" value="GAA3390782.1"/>
    <property type="molecule type" value="Genomic_DNA"/>
</dbReference>
<dbReference type="Gene3D" id="1.10.357.10">
    <property type="entry name" value="Tetracycline Repressor, domain 2"/>
    <property type="match status" value="1"/>
</dbReference>
<evidence type="ECO:0000313" key="2">
    <source>
        <dbReference type="Proteomes" id="UP001501676"/>
    </source>
</evidence>
<dbReference type="SUPFAM" id="SSF48498">
    <property type="entry name" value="Tetracyclin repressor-like, C-terminal domain"/>
    <property type="match status" value="1"/>
</dbReference>
<evidence type="ECO:0008006" key="3">
    <source>
        <dbReference type="Google" id="ProtNLM"/>
    </source>
</evidence>
<accession>A0ABP6T1J3</accession>